<evidence type="ECO:0000256" key="5">
    <source>
        <dbReference type="ARBA" id="ARBA00022840"/>
    </source>
</evidence>
<dbReference type="RefSeq" id="YP_009391343.1">
    <property type="nucleotide sequence ID" value="NC_035258.1"/>
</dbReference>
<feature type="domain" description="AAA+ ATPase" evidence="8">
    <location>
        <begin position="253"/>
        <end position="388"/>
    </location>
</feature>
<keyword evidence="3 9" id="KW-0934">Plastid</keyword>
<dbReference type="GeneID" id="33352935"/>
<comment type="similarity">
    <text evidence="6">Belongs to the AAA ATPase family. Highly divergent.</text>
</comment>
<dbReference type="Pfam" id="PF00004">
    <property type="entry name" value="AAA"/>
    <property type="match status" value="1"/>
</dbReference>
<dbReference type="AlphaFoldDB" id="A0A1Z1M0A7"/>
<sequence length="484" mass="56517">MNSTQKIKKLISSKNFLIYVITNEEERLEYTLNSISKQIFSRDICTWDFIEGYTKNPNFKNLAKKNPLQALENIKDHDAKIFFLKDFSSFTNDLGIIRKIKNLSKTLKLRNQYIFINQKETKIPNELKDYITLTKFDLPNEKEIEKELKRIFNKLKINDNQLKNYLVDLYKGFTINKMRRSICQIAVNKKSTIKILSHINSEKQEIIQQGNVLELCNSNCKIEEIAGLNNLKHWLKIRNKAFSKQAYYYGINIPKGILLVGIQGTGKSLSAKAISSEWRLPLLRLDISKIFSGILGESESKIIKIINTCEQVSPCILWIDEIDKIFAKNQQIYDGGTTNRVNSIVLNWLSERKNKIFIVATANNISNLPNEMIRKGRFDEIFFVNLPRFEDRLHTFKIHLKKVRPLSWYKYNLFYLSQISKHFSGAEIEQFINEAMFSAFYKNREFTTKDIINSIKAAIPLYSTNELYNLKLQKLLKSGKIREA</sequence>
<gene>
    <name evidence="9" type="primary">ycf46</name>
</gene>
<dbReference type="GO" id="GO:0005524">
    <property type="term" value="F:ATP binding"/>
    <property type="evidence" value="ECO:0007669"/>
    <property type="project" value="UniProtKB-KW"/>
</dbReference>
<dbReference type="GO" id="GO:0009507">
    <property type="term" value="C:chloroplast"/>
    <property type="evidence" value="ECO:0007669"/>
    <property type="project" value="UniProtKB-SubCell"/>
</dbReference>
<dbReference type="InterPro" id="IPR003959">
    <property type="entry name" value="ATPase_AAA_core"/>
</dbReference>
<evidence type="ECO:0000256" key="1">
    <source>
        <dbReference type="ARBA" id="ARBA00004229"/>
    </source>
</evidence>
<dbReference type="PANTHER" id="PTHR42960:SF1">
    <property type="entry name" value="YCF46 PROTEIN"/>
    <property type="match status" value="1"/>
</dbReference>
<dbReference type="Gene3D" id="3.40.50.300">
    <property type="entry name" value="P-loop containing nucleotide triphosphate hydrolases"/>
    <property type="match status" value="1"/>
</dbReference>
<evidence type="ECO:0000259" key="8">
    <source>
        <dbReference type="SMART" id="SM00382"/>
    </source>
</evidence>
<protein>
    <recommendedName>
        <fullName evidence="7">Uncharacterized AAA domain-containing protein ycf46</fullName>
    </recommendedName>
</protein>
<evidence type="ECO:0000256" key="2">
    <source>
        <dbReference type="ARBA" id="ARBA00022528"/>
    </source>
</evidence>
<organism evidence="9">
    <name type="scientific">Platysiphonia delicata</name>
    <dbReference type="NCBI Taxonomy" id="2006979"/>
    <lineage>
        <taxon>Eukaryota</taxon>
        <taxon>Rhodophyta</taxon>
        <taxon>Florideophyceae</taxon>
        <taxon>Rhodymeniophycidae</taxon>
        <taxon>Ceramiales</taxon>
        <taxon>Delesseriaceae</taxon>
        <taxon>Platysiphonia</taxon>
    </lineage>
</organism>
<reference evidence="9" key="1">
    <citation type="journal article" date="2017" name="J. Phycol.">
        <title>Analysis of chloroplast genomes and a supermatrix inform reclassification of the Rhodomelaceae (Rhodophyta).</title>
        <authorList>
            <person name="Diaz-Tapia P."/>
            <person name="Maggs C.A."/>
            <person name="West J.A."/>
            <person name="Verbruggen H."/>
        </authorList>
    </citation>
    <scope>NUCLEOTIDE SEQUENCE</scope>
    <source>
        <strain evidence="9">HV1445</strain>
    </source>
</reference>
<keyword evidence="4" id="KW-0547">Nucleotide-binding</keyword>
<dbReference type="GO" id="GO:0016887">
    <property type="term" value="F:ATP hydrolysis activity"/>
    <property type="evidence" value="ECO:0007669"/>
    <property type="project" value="InterPro"/>
</dbReference>
<evidence type="ECO:0000256" key="7">
    <source>
        <dbReference type="ARBA" id="ARBA00040480"/>
    </source>
</evidence>
<proteinExistence type="inferred from homology"/>
<dbReference type="Gene3D" id="1.10.8.60">
    <property type="match status" value="1"/>
</dbReference>
<evidence type="ECO:0000256" key="3">
    <source>
        <dbReference type="ARBA" id="ARBA00022640"/>
    </source>
</evidence>
<dbReference type="PANTHER" id="PTHR42960">
    <property type="entry name" value="YCF46 PROTEIN"/>
    <property type="match status" value="1"/>
</dbReference>
<dbReference type="InterPro" id="IPR003593">
    <property type="entry name" value="AAA+_ATPase"/>
</dbReference>
<dbReference type="SUPFAM" id="SSF52540">
    <property type="entry name" value="P-loop containing nucleoside triphosphate hydrolases"/>
    <property type="match status" value="2"/>
</dbReference>
<comment type="subcellular location">
    <subcellularLocation>
        <location evidence="1">Plastid</location>
        <location evidence="1">Chloroplast</location>
    </subcellularLocation>
</comment>
<evidence type="ECO:0000313" key="9">
    <source>
        <dbReference type="EMBL" id="ARW59487.1"/>
    </source>
</evidence>
<dbReference type="InterPro" id="IPR027417">
    <property type="entry name" value="P-loop_NTPase"/>
</dbReference>
<evidence type="ECO:0000256" key="4">
    <source>
        <dbReference type="ARBA" id="ARBA00022741"/>
    </source>
</evidence>
<geneLocation type="chloroplast" evidence="9"/>
<dbReference type="InterPro" id="IPR052381">
    <property type="entry name" value="AAA_domain_protein"/>
</dbReference>
<name>A0A1Z1M0A7_9FLOR</name>
<accession>A0A1Z1M0A7</accession>
<dbReference type="SMART" id="SM00382">
    <property type="entry name" value="AAA"/>
    <property type="match status" value="1"/>
</dbReference>
<keyword evidence="2 9" id="KW-0150">Chloroplast</keyword>
<evidence type="ECO:0000256" key="6">
    <source>
        <dbReference type="ARBA" id="ARBA00038088"/>
    </source>
</evidence>
<keyword evidence="5" id="KW-0067">ATP-binding</keyword>
<dbReference type="EMBL" id="MF101409">
    <property type="protein sequence ID" value="ARW59487.1"/>
    <property type="molecule type" value="Genomic_DNA"/>
</dbReference>